<keyword evidence="4" id="KW-1185">Reference proteome</keyword>
<dbReference type="Pfam" id="PF13966">
    <property type="entry name" value="zf-RVT"/>
    <property type="match status" value="1"/>
</dbReference>
<dbReference type="InterPro" id="IPR044730">
    <property type="entry name" value="RNase_H-like_dom_plant"/>
</dbReference>
<evidence type="ECO:0000313" key="4">
    <source>
        <dbReference type="Proteomes" id="UP000594261"/>
    </source>
</evidence>
<dbReference type="Gramene" id="QL05p017790:mrna">
    <property type="protein sequence ID" value="QL05p017790:mrna:CDS:1"/>
    <property type="gene ID" value="QL05p017790"/>
</dbReference>
<name>A0A7N2LNV1_QUELO</name>
<feature type="domain" description="RNase H type-1" evidence="1">
    <location>
        <begin position="165"/>
        <end position="253"/>
    </location>
</feature>
<dbReference type="AlphaFoldDB" id="A0A7N2LNV1"/>
<evidence type="ECO:0000259" key="1">
    <source>
        <dbReference type="Pfam" id="PF13456"/>
    </source>
</evidence>
<dbReference type="Proteomes" id="UP000594261">
    <property type="component" value="Chromosome 5"/>
</dbReference>
<dbReference type="EMBL" id="LRBV02000005">
    <property type="status" value="NOT_ANNOTATED_CDS"/>
    <property type="molecule type" value="Genomic_DNA"/>
</dbReference>
<dbReference type="OMA" id="FTHRESN"/>
<reference evidence="3" key="2">
    <citation type="submission" date="2021-01" db="UniProtKB">
        <authorList>
            <consortium name="EnsemblPlants"/>
        </authorList>
    </citation>
    <scope>IDENTIFICATION</scope>
</reference>
<dbReference type="InterPro" id="IPR012337">
    <property type="entry name" value="RNaseH-like_sf"/>
</dbReference>
<dbReference type="Gene3D" id="3.30.420.10">
    <property type="entry name" value="Ribonuclease H-like superfamily/Ribonuclease H"/>
    <property type="match status" value="1"/>
</dbReference>
<dbReference type="SUPFAM" id="SSF53098">
    <property type="entry name" value="Ribonuclease H-like"/>
    <property type="match status" value="1"/>
</dbReference>
<dbReference type="InParanoid" id="A0A7N2LNV1"/>
<dbReference type="CDD" id="cd06222">
    <property type="entry name" value="RNase_H_like"/>
    <property type="match status" value="1"/>
</dbReference>
<organism evidence="3 4">
    <name type="scientific">Quercus lobata</name>
    <name type="common">Valley oak</name>
    <dbReference type="NCBI Taxonomy" id="97700"/>
    <lineage>
        <taxon>Eukaryota</taxon>
        <taxon>Viridiplantae</taxon>
        <taxon>Streptophyta</taxon>
        <taxon>Embryophyta</taxon>
        <taxon>Tracheophyta</taxon>
        <taxon>Spermatophyta</taxon>
        <taxon>Magnoliopsida</taxon>
        <taxon>eudicotyledons</taxon>
        <taxon>Gunneridae</taxon>
        <taxon>Pentapetalae</taxon>
        <taxon>rosids</taxon>
        <taxon>fabids</taxon>
        <taxon>Fagales</taxon>
        <taxon>Fagaceae</taxon>
        <taxon>Quercus</taxon>
    </lineage>
</organism>
<evidence type="ECO:0008006" key="5">
    <source>
        <dbReference type="Google" id="ProtNLM"/>
    </source>
</evidence>
<reference evidence="3 4" key="1">
    <citation type="journal article" date="2016" name="G3 (Bethesda)">
        <title>First Draft Assembly and Annotation of the Genome of a California Endemic Oak Quercus lobata Nee (Fagaceae).</title>
        <authorList>
            <person name="Sork V.L."/>
            <person name="Fitz-Gibbon S.T."/>
            <person name="Puiu D."/>
            <person name="Crepeau M."/>
            <person name="Gugger P.F."/>
            <person name="Sherman R."/>
            <person name="Stevens K."/>
            <person name="Langley C.H."/>
            <person name="Pellegrini M."/>
            <person name="Salzberg S.L."/>
        </authorList>
    </citation>
    <scope>NUCLEOTIDE SEQUENCE [LARGE SCALE GENOMIC DNA]</scope>
    <source>
        <strain evidence="3 4">cv. SW786</strain>
    </source>
</reference>
<dbReference type="InterPro" id="IPR053151">
    <property type="entry name" value="RNase_H-like"/>
</dbReference>
<evidence type="ECO:0000259" key="2">
    <source>
        <dbReference type="Pfam" id="PF13966"/>
    </source>
</evidence>
<proteinExistence type="predicted"/>
<protein>
    <recommendedName>
        <fullName evidence="5">Reverse transcriptase zinc-binding domain-containing protein</fullName>
    </recommendedName>
</protein>
<sequence length="282" mass="31771">MQVPHKIRHFVWRACRDALPTKQNLLKRKIISEEVCEGCKEAPETVGHVLWECPRAREAWECSKLVIRPTDGANLSFQDIMWTMLLSDVGDDHVALIATIAWALWHNRNETRYGGVQKFGQHLSRWASNYLLEYKAAVAQNNPAAPLPQHGVAWSPPRGGHFKINVDVAIFLKQKSVGVGVVIKDEEGRLEAALSKKIHAPLGAVEAEARAFEMGLLFARDIGVRNVVLEGDSLVVYNALCNISSPHPLLIRWSKAYKTFVGTSRVWAFHMLEDRAMFQPIY</sequence>
<dbReference type="GO" id="GO:0004523">
    <property type="term" value="F:RNA-DNA hybrid ribonuclease activity"/>
    <property type="evidence" value="ECO:0007669"/>
    <property type="project" value="InterPro"/>
</dbReference>
<dbReference type="EnsemblPlants" id="QL05p017790:mrna">
    <property type="protein sequence ID" value="QL05p017790:mrna:CDS:1"/>
    <property type="gene ID" value="QL05p017790"/>
</dbReference>
<dbReference type="Pfam" id="PF13456">
    <property type="entry name" value="RVT_3"/>
    <property type="match status" value="1"/>
</dbReference>
<feature type="domain" description="Reverse transcriptase zinc-binding" evidence="2">
    <location>
        <begin position="2"/>
        <end position="60"/>
    </location>
</feature>
<dbReference type="PANTHER" id="PTHR47723:SF19">
    <property type="entry name" value="POLYNUCLEOTIDYL TRANSFERASE, RIBONUCLEASE H-LIKE SUPERFAMILY PROTEIN"/>
    <property type="match status" value="1"/>
</dbReference>
<dbReference type="GO" id="GO:0003676">
    <property type="term" value="F:nucleic acid binding"/>
    <property type="evidence" value="ECO:0007669"/>
    <property type="project" value="InterPro"/>
</dbReference>
<dbReference type="InterPro" id="IPR026960">
    <property type="entry name" value="RVT-Znf"/>
</dbReference>
<dbReference type="InterPro" id="IPR002156">
    <property type="entry name" value="RNaseH_domain"/>
</dbReference>
<accession>A0A7N2LNV1</accession>
<dbReference type="PANTHER" id="PTHR47723">
    <property type="entry name" value="OS05G0353850 PROTEIN"/>
    <property type="match status" value="1"/>
</dbReference>
<dbReference type="InterPro" id="IPR036397">
    <property type="entry name" value="RNaseH_sf"/>
</dbReference>
<evidence type="ECO:0000313" key="3">
    <source>
        <dbReference type="EnsemblPlants" id="QL05p017790:mrna:CDS:1"/>
    </source>
</evidence>